<keyword evidence="3" id="KW-1185">Reference proteome</keyword>
<reference evidence="3" key="1">
    <citation type="submission" date="2017-06" db="EMBL/GenBank/DDBJ databases">
        <authorList>
            <person name="Varghese N."/>
            <person name="Submissions S."/>
        </authorList>
    </citation>
    <scope>NUCLEOTIDE SEQUENCE [LARGE SCALE GENOMIC DNA]</scope>
    <source>
        <strain evidence="3">JCM 23211</strain>
    </source>
</reference>
<gene>
    <name evidence="2" type="ORF">SAMN05421642_103428</name>
</gene>
<dbReference type="InterPro" id="IPR001387">
    <property type="entry name" value="Cro/C1-type_HTH"/>
</dbReference>
<dbReference type="RefSeq" id="WP_089244647.1">
    <property type="nucleotide sequence ID" value="NZ_FZOW01000003.1"/>
</dbReference>
<proteinExistence type="predicted"/>
<dbReference type="CDD" id="cd00093">
    <property type="entry name" value="HTH_XRE"/>
    <property type="match status" value="1"/>
</dbReference>
<dbReference type="InterPro" id="IPR010982">
    <property type="entry name" value="Lambda_DNA-bd_dom_sf"/>
</dbReference>
<protein>
    <submittedName>
        <fullName evidence="2">Cro/C1-type HTH DNA-binding domain-containing protein</fullName>
    </submittedName>
</protein>
<dbReference type="Proteomes" id="UP000198327">
    <property type="component" value="Unassembled WGS sequence"/>
</dbReference>
<accession>A0A239FTZ8</accession>
<organism evidence="2 3">
    <name type="scientific">Rhodococcoides kyotonense</name>
    <dbReference type="NCBI Taxonomy" id="398843"/>
    <lineage>
        <taxon>Bacteria</taxon>
        <taxon>Bacillati</taxon>
        <taxon>Actinomycetota</taxon>
        <taxon>Actinomycetes</taxon>
        <taxon>Mycobacteriales</taxon>
        <taxon>Nocardiaceae</taxon>
        <taxon>Rhodococcoides</taxon>
    </lineage>
</organism>
<dbReference type="Gene3D" id="1.10.260.40">
    <property type="entry name" value="lambda repressor-like DNA-binding domains"/>
    <property type="match status" value="1"/>
</dbReference>
<dbReference type="SMART" id="SM00530">
    <property type="entry name" value="HTH_XRE"/>
    <property type="match status" value="1"/>
</dbReference>
<evidence type="ECO:0000313" key="3">
    <source>
        <dbReference type="Proteomes" id="UP000198327"/>
    </source>
</evidence>
<dbReference type="OrthoDB" id="4774706at2"/>
<dbReference type="Pfam" id="PF13443">
    <property type="entry name" value="HTH_26"/>
    <property type="match status" value="1"/>
</dbReference>
<dbReference type="PROSITE" id="PS50943">
    <property type="entry name" value="HTH_CROC1"/>
    <property type="match status" value="1"/>
</dbReference>
<evidence type="ECO:0000313" key="2">
    <source>
        <dbReference type="EMBL" id="SNS59632.1"/>
    </source>
</evidence>
<evidence type="ECO:0000259" key="1">
    <source>
        <dbReference type="PROSITE" id="PS50943"/>
    </source>
</evidence>
<dbReference type="AlphaFoldDB" id="A0A239FTZ8"/>
<sequence length="75" mass="7825">MDKTPASIVAGNVRAELGRRGITVLALAEATGISRSTLMRRLSGQASPLNIDELTAIASHLNINLGTLIGIEQDA</sequence>
<dbReference type="SUPFAM" id="SSF47413">
    <property type="entry name" value="lambda repressor-like DNA-binding domains"/>
    <property type="match status" value="1"/>
</dbReference>
<dbReference type="EMBL" id="FZOW01000003">
    <property type="protein sequence ID" value="SNS59632.1"/>
    <property type="molecule type" value="Genomic_DNA"/>
</dbReference>
<dbReference type="GO" id="GO:0003677">
    <property type="term" value="F:DNA binding"/>
    <property type="evidence" value="ECO:0007669"/>
    <property type="project" value="UniProtKB-KW"/>
</dbReference>
<name>A0A239FTZ8_9NOCA</name>
<feature type="domain" description="HTH cro/C1-type" evidence="1">
    <location>
        <begin position="13"/>
        <end position="68"/>
    </location>
</feature>
<keyword evidence="2" id="KW-0238">DNA-binding</keyword>